<dbReference type="Pfam" id="PF13546">
    <property type="entry name" value="DDE_5"/>
    <property type="match status" value="1"/>
</dbReference>
<dbReference type="AlphaFoldDB" id="A0A3R8C7T7"/>
<sequence length="113" mass="13204">MLQEFLRNTKYSKTKAELAYEMICEAKKANIPFTHIVMDGFYGSNLWLLTLVEMEILINVADVVSDTRVYCEPPVYQIPTRKGTRERIPVHTQVVNTPFIRVDSIAKRIDKWR</sequence>
<reference evidence="2 3" key="1">
    <citation type="submission" date="2018-08" db="EMBL/GenBank/DDBJ databases">
        <title>The metabolism and importance of syntrophic acetate oxidation coupled to methane or sulfide production in haloalkaline environments.</title>
        <authorList>
            <person name="Timmers P.H.A."/>
            <person name="Vavourakis C.D."/>
            <person name="Sorokin D.Y."/>
            <person name="Sinninghe Damste J.S."/>
            <person name="Muyzer G."/>
            <person name="Stams A.J.M."/>
            <person name="Plugge C.M."/>
        </authorList>
    </citation>
    <scope>NUCLEOTIDE SEQUENCE [LARGE SCALE GENOMIC DNA]</scope>
    <source>
        <strain evidence="2">MSAO_Arc3</strain>
    </source>
</reference>
<proteinExistence type="predicted"/>
<evidence type="ECO:0000259" key="1">
    <source>
        <dbReference type="Pfam" id="PF13546"/>
    </source>
</evidence>
<name>A0A3R8C7T7_9EURY</name>
<comment type="caution">
    <text evidence="2">The sequence shown here is derived from an EMBL/GenBank/DDBJ whole genome shotgun (WGS) entry which is preliminary data.</text>
</comment>
<dbReference type="InterPro" id="IPR038721">
    <property type="entry name" value="IS701-like_DDE_dom"/>
</dbReference>
<evidence type="ECO:0000313" key="2">
    <source>
        <dbReference type="EMBL" id="RQD81275.1"/>
    </source>
</evidence>
<protein>
    <recommendedName>
        <fullName evidence="1">Transposase IS701-like DDE domain-containing protein</fullName>
    </recommendedName>
</protein>
<evidence type="ECO:0000313" key="3">
    <source>
        <dbReference type="Proteomes" id="UP000284763"/>
    </source>
</evidence>
<gene>
    <name evidence="2" type="ORF">D5R95_08200</name>
</gene>
<dbReference type="Proteomes" id="UP000284763">
    <property type="component" value="Unassembled WGS sequence"/>
</dbReference>
<organism evidence="2 3">
    <name type="scientific">Methanosalsum natronophilum</name>
    <dbReference type="NCBI Taxonomy" id="768733"/>
    <lineage>
        <taxon>Archaea</taxon>
        <taxon>Methanobacteriati</taxon>
        <taxon>Methanobacteriota</taxon>
        <taxon>Stenosarchaea group</taxon>
        <taxon>Methanomicrobia</taxon>
        <taxon>Methanosarcinales</taxon>
        <taxon>Methanosarcinaceae</taxon>
        <taxon>Methanosalsum</taxon>
    </lineage>
</organism>
<dbReference type="EMBL" id="QZAB01000520">
    <property type="protein sequence ID" value="RQD81275.1"/>
    <property type="molecule type" value="Genomic_DNA"/>
</dbReference>
<accession>A0A3R8C7T7</accession>
<feature type="domain" description="Transposase IS701-like DDE" evidence="1">
    <location>
        <begin position="13"/>
        <end position="95"/>
    </location>
</feature>